<organism evidence="2 3">
    <name type="scientific">Aplosporella prunicola CBS 121167</name>
    <dbReference type="NCBI Taxonomy" id="1176127"/>
    <lineage>
        <taxon>Eukaryota</taxon>
        <taxon>Fungi</taxon>
        <taxon>Dikarya</taxon>
        <taxon>Ascomycota</taxon>
        <taxon>Pezizomycotina</taxon>
        <taxon>Dothideomycetes</taxon>
        <taxon>Dothideomycetes incertae sedis</taxon>
        <taxon>Botryosphaeriales</taxon>
        <taxon>Aplosporellaceae</taxon>
        <taxon>Aplosporella</taxon>
    </lineage>
</organism>
<accession>A0A6A6BDI3</accession>
<reference evidence="2" key="1">
    <citation type="journal article" date="2020" name="Stud. Mycol.">
        <title>101 Dothideomycetes genomes: a test case for predicting lifestyles and emergence of pathogens.</title>
        <authorList>
            <person name="Haridas S."/>
            <person name="Albert R."/>
            <person name="Binder M."/>
            <person name="Bloem J."/>
            <person name="Labutti K."/>
            <person name="Salamov A."/>
            <person name="Andreopoulos B."/>
            <person name="Baker S."/>
            <person name="Barry K."/>
            <person name="Bills G."/>
            <person name="Bluhm B."/>
            <person name="Cannon C."/>
            <person name="Castanera R."/>
            <person name="Culley D."/>
            <person name="Daum C."/>
            <person name="Ezra D."/>
            <person name="Gonzalez J."/>
            <person name="Henrissat B."/>
            <person name="Kuo A."/>
            <person name="Liang C."/>
            <person name="Lipzen A."/>
            <person name="Lutzoni F."/>
            <person name="Magnuson J."/>
            <person name="Mondo S."/>
            <person name="Nolan M."/>
            <person name="Ohm R."/>
            <person name="Pangilinan J."/>
            <person name="Park H.-J."/>
            <person name="Ramirez L."/>
            <person name="Alfaro M."/>
            <person name="Sun H."/>
            <person name="Tritt A."/>
            <person name="Yoshinaga Y."/>
            <person name="Zwiers L.-H."/>
            <person name="Turgeon B."/>
            <person name="Goodwin S."/>
            <person name="Spatafora J."/>
            <person name="Crous P."/>
            <person name="Grigoriev I."/>
        </authorList>
    </citation>
    <scope>NUCLEOTIDE SEQUENCE</scope>
    <source>
        <strain evidence="2">CBS 121167</strain>
    </source>
</reference>
<gene>
    <name evidence="2" type="ORF">K452DRAFT_351141</name>
</gene>
<feature type="region of interest" description="Disordered" evidence="1">
    <location>
        <begin position="179"/>
        <end position="443"/>
    </location>
</feature>
<feature type="compositionally biased region" description="Acidic residues" evidence="1">
    <location>
        <begin position="232"/>
        <end position="247"/>
    </location>
</feature>
<feature type="compositionally biased region" description="Polar residues" evidence="1">
    <location>
        <begin position="214"/>
        <end position="226"/>
    </location>
</feature>
<feature type="compositionally biased region" description="Basic and acidic residues" evidence="1">
    <location>
        <begin position="289"/>
        <end position="310"/>
    </location>
</feature>
<dbReference type="AlphaFoldDB" id="A0A6A6BDI3"/>
<feature type="compositionally biased region" description="Basic and acidic residues" evidence="1">
    <location>
        <begin position="319"/>
        <end position="341"/>
    </location>
</feature>
<evidence type="ECO:0000313" key="3">
    <source>
        <dbReference type="Proteomes" id="UP000799438"/>
    </source>
</evidence>
<feature type="compositionally biased region" description="Polar residues" evidence="1">
    <location>
        <begin position="376"/>
        <end position="387"/>
    </location>
</feature>
<dbReference type="GeneID" id="54303204"/>
<evidence type="ECO:0000313" key="2">
    <source>
        <dbReference type="EMBL" id="KAF2142230.1"/>
    </source>
</evidence>
<evidence type="ECO:0000256" key="1">
    <source>
        <dbReference type="SAM" id="MobiDB-lite"/>
    </source>
</evidence>
<proteinExistence type="predicted"/>
<dbReference type="EMBL" id="ML995485">
    <property type="protein sequence ID" value="KAF2142230.1"/>
    <property type="molecule type" value="Genomic_DNA"/>
</dbReference>
<feature type="compositionally biased region" description="Low complexity" evidence="1">
    <location>
        <begin position="419"/>
        <end position="428"/>
    </location>
</feature>
<sequence length="443" mass="49904">MYRNRNDPRLRRTLDHISQNLESANESAQANIYSFSHNYIQPCFSSVGGCFQACVAPCARSREDRLRRQRRRGRGRAELNFDFYDDWDEDENDEFLGWGNNEFDRLLAGSGSQPTSHQPGRQRAMSYGARRGERRKSAVQPHDGGPDPTIIPTSSYFGFLGRLPWKIGGKGLRYRPSAADLQEHPGAGRRSLEEQPLIEESDEEASPKRHRSETTASGRTTDSMSSRGDIFPSEDEIDDAVPLDDEFAMVLERRNTGMFHDDNSSGKTPHDKRPFGSRMSTRTPSSKSADSRRRSDMASPTVDKRSEAGIHEIPTMVDLRYEEERLQREEEEVVERKRDAARVLAAKRGLRPDSPSPSPLSETKSAPVTPVHPVPRQQTPERPSSPGTIPFPSFDAPPTEMTFAAPDYIKPRQRDRQDTAQTQDAPDTSFVPAKLPHFKPGPE</sequence>
<dbReference type="Proteomes" id="UP000799438">
    <property type="component" value="Unassembled WGS sequence"/>
</dbReference>
<keyword evidence="3" id="KW-1185">Reference proteome</keyword>
<feature type="compositionally biased region" description="Basic and acidic residues" evidence="1">
    <location>
        <begin position="251"/>
        <end position="274"/>
    </location>
</feature>
<feature type="compositionally biased region" description="Polar residues" evidence="1">
    <location>
        <begin position="110"/>
        <end position="119"/>
    </location>
</feature>
<feature type="compositionally biased region" description="Basic and acidic residues" evidence="1">
    <location>
        <begin position="409"/>
        <end position="418"/>
    </location>
</feature>
<protein>
    <submittedName>
        <fullName evidence="2">Uncharacterized protein</fullName>
    </submittedName>
</protein>
<feature type="region of interest" description="Disordered" evidence="1">
    <location>
        <begin position="106"/>
        <end position="150"/>
    </location>
</feature>
<dbReference type="RefSeq" id="XP_033397942.1">
    <property type="nucleotide sequence ID" value="XM_033545696.1"/>
</dbReference>
<dbReference type="OrthoDB" id="5421971at2759"/>
<name>A0A6A6BDI3_9PEZI</name>